<dbReference type="InterPro" id="IPR046847">
    <property type="entry name" value="Xre-like_HTH"/>
</dbReference>
<dbReference type="InterPro" id="IPR024467">
    <property type="entry name" value="Xre/MbcA/ParS-like_toxin-bd"/>
</dbReference>
<dbReference type="RefSeq" id="WP_009580707.1">
    <property type="nucleotide sequence ID" value="NZ_AMZN01000048.1"/>
</dbReference>
<sequence length="171" mass="19631">MTEKKHSYERKSLARTVNEPAIFYGDNNTLQLIIQLLGGVNVIGQKIRNMLDFLTVAEKGLPISVLQKLQKRMQFTNREIGQTLDMSESTLQRRYKLNQKLDKKESESAIDVASVWAKGIEVFLDEEDFRVWLHTKNVALGNNKPLSLLNSPIGRQELKDLLARIEWGIYS</sequence>
<dbReference type="NCBIfam" id="TIGR02293">
    <property type="entry name" value="TAS_TIGR02293"/>
    <property type="match status" value="1"/>
</dbReference>
<dbReference type="EMBL" id="AMZN01000048">
    <property type="protein sequence ID" value="ELR70906.1"/>
    <property type="molecule type" value="Genomic_DNA"/>
</dbReference>
<evidence type="ECO:0000313" key="4">
    <source>
        <dbReference type="Proteomes" id="UP000011135"/>
    </source>
</evidence>
<reference evidence="3 4" key="1">
    <citation type="submission" date="2012-12" db="EMBL/GenBank/DDBJ databases">
        <title>Genome assembly of Fulvivirga imtechensis AK7.</title>
        <authorList>
            <person name="Nupur N."/>
            <person name="Khatri I."/>
            <person name="Kumar R."/>
            <person name="Subramanian S."/>
            <person name="Pinnaka A."/>
        </authorList>
    </citation>
    <scope>NUCLEOTIDE SEQUENCE [LARGE SCALE GENOMIC DNA]</scope>
    <source>
        <strain evidence="3 4">AK7</strain>
    </source>
</reference>
<dbReference type="Proteomes" id="UP000011135">
    <property type="component" value="Unassembled WGS sequence"/>
</dbReference>
<dbReference type="eggNOG" id="COG5642">
    <property type="taxonomic scope" value="Bacteria"/>
</dbReference>
<dbReference type="STRING" id="1237149.C900_03341"/>
<dbReference type="Pfam" id="PF20432">
    <property type="entry name" value="Xre-like-HTH"/>
    <property type="match status" value="1"/>
</dbReference>
<organism evidence="3 4">
    <name type="scientific">Fulvivirga imtechensis AK7</name>
    <dbReference type="NCBI Taxonomy" id="1237149"/>
    <lineage>
        <taxon>Bacteria</taxon>
        <taxon>Pseudomonadati</taxon>
        <taxon>Bacteroidota</taxon>
        <taxon>Cytophagia</taxon>
        <taxon>Cytophagales</taxon>
        <taxon>Fulvivirgaceae</taxon>
        <taxon>Fulvivirga</taxon>
    </lineage>
</organism>
<accession>L8JPL7</accession>
<gene>
    <name evidence="3" type="ORF">C900_03341</name>
</gene>
<dbReference type="OrthoDB" id="5770459at2"/>
<proteinExistence type="predicted"/>
<evidence type="ECO:0000313" key="3">
    <source>
        <dbReference type="EMBL" id="ELR70906.1"/>
    </source>
</evidence>
<comment type="caution">
    <text evidence="3">The sequence shown here is derived from an EMBL/GenBank/DDBJ whole genome shotgun (WGS) entry which is preliminary data.</text>
</comment>
<evidence type="ECO:0000259" key="2">
    <source>
        <dbReference type="Pfam" id="PF20432"/>
    </source>
</evidence>
<dbReference type="GO" id="GO:0003677">
    <property type="term" value="F:DNA binding"/>
    <property type="evidence" value="ECO:0007669"/>
    <property type="project" value="InterPro"/>
</dbReference>
<dbReference type="AlphaFoldDB" id="L8JPL7"/>
<name>L8JPL7_9BACT</name>
<feature type="domain" description="Antitoxin Xre/MbcA/ParS-like toxin-binding" evidence="1">
    <location>
        <begin position="120"/>
        <end position="168"/>
    </location>
</feature>
<feature type="domain" description="Antitoxin Xre-like helix-turn-helix" evidence="2">
    <location>
        <begin position="53"/>
        <end position="110"/>
    </location>
</feature>
<dbReference type="Pfam" id="PF09722">
    <property type="entry name" value="Xre_MbcA_ParS_C"/>
    <property type="match status" value="1"/>
</dbReference>
<protein>
    <submittedName>
        <fullName evidence="3">Uncharacterized protein</fullName>
    </submittedName>
</protein>
<evidence type="ECO:0000259" key="1">
    <source>
        <dbReference type="Pfam" id="PF09722"/>
    </source>
</evidence>
<keyword evidence="4" id="KW-1185">Reference proteome</keyword>
<dbReference type="InterPro" id="IPR011979">
    <property type="entry name" value="Antitox_Xre"/>
</dbReference>